<proteinExistence type="predicted"/>
<accession>A0ABQ9JHF8</accession>
<protein>
    <submittedName>
        <fullName evidence="1">Uncharacterized protein</fullName>
    </submittedName>
</protein>
<gene>
    <name evidence="1" type="ORF">NQ317_003621</name>
</gene>
<dbReference type="EMBL" id="JAPWTJ010000524">
    <property type="protein sequence ID" value="KAJ8977643.1"/>
    <property type="molecule type" value="Genomic_DNA"/>
</dbReference>
<reference evidence="1" key="1">
    <citation type="journal article" date="2023" name="Insect Mol. Biol.">
        <title>Genome sequencing provides insights into the evolution of gene families encoding plant cell wall-degrading enzymes in longhorned beetles.</title>
        <authorList>
            <person name="Shin N.R."/>
            <person name="Okamura Y."/>
            <person name="Kirsch R."/>
            <person name="Pauchet Y."/>
        </authorList>
    </citation>
    <scope>NUCLEOTIDE SEQUENCE</scope>
    <source>
        <strain evidence="1">MMC_N1</strain>
    </source>
</reference>
<organism evidence="1 2">
    <name type="scientific">Molorchus minor</name>
    <dbReference type="NCBI Taxonomy" id="1323400"/>
    <lineage>
        <taxon>Eukaryota</taxon>
        <taxon>Metazoa</taxon>
        <taxon>Ecdysozoa</taxon>
        <taxon>Arthropoda</taxon>
        <taxon>Hexapoda</taxon>
        <taxon>Insecta</taxon>
        <taxon>Pterygota</taxon>
        <taxon>Neoptera</taxon>
        <taxon>Endopterygota</taxon>
        <taxon>Coleoptera</taxon>
        <taxon>Polyphaga</taxon>
        <taxon>Cucujiformia</taxon>
        <taxon>Chrysomeloidea</taxon>
        <taxon>Cerambycidae</taxon>
        <taxon>Lamiinae</taxon>
        <taxon>Monochamini</taxon>
        <taxon>Molorchus</taxon>
    </lineage>
</organism>
<evidence type="ECO:0000313" key="2">
    <source>
        <dbReference type="Proteomes" id="UP001162164"/>
    </source>
</evidence>
<name>A0ABQ9JHF8_9CUCU</name>
<dbReference type="Proteomes" id="UP001162164">
    <property type="component" value="Unassembled WGS sequence"/>
</dbReference>
<sequence>MVIVALENNLAMSERRLTEVYKDCVSKYWDYKHKTSVATLQIHKLRIYDTPQMNASRFFHRFIRTTLPLYCEGTMHHNSKD</sequence>
<evidence type="ECO:0000313" key="1">
    <source>
        <dbReference type="EMBL" id="KAJ8977643.1"/>
    </source>
</evidence>
<comment type="caution">
    <text evidence="1">The sequence shown here is derived from an EMBL/GenBank/DDBJ whole genome shotgun (WGS) entry which is preliminary data.</text>
</comment>
<keyword evidence="2" id="KW-1185">Reference proteome</keyword>